<dbReference type="InterPro" id="IPR006680">
    <property type="entry name" value="Amidohydro-rel"/>
</dbReference>
<evidence type="ECO:0000259" key="2">
    <source>
        <dbReference type="Pfam" id="PF04909"/>
    </source>
</evidence>
<dbReference type="AlphaFoldDB" id="E8UWZ5"/>
<dbReference type="KEGG" id="tsa:AciPR4_1051"/>
<gene>
    <name evidence="3" type="ordered locus">AciPR4_1051</name>
</gene>
<dbReference type="Proteomes" id="UP000006844">
    <property type="component" value="Chromosome"/>
</dbReference>
<sequence length="276" mass="31199">MRVIDSHQHFWRYSPEEYDWIDGSMEKLRTDFLPVELQPEMASARVDACVAVQARQTVEETEWLLDLAATSPFIAGVVGWAPIAAPEFPAILAQIGANPVLKGLRHIVQAELQARFLLQSAFRQGIREITRAGLVYDILILPHQLPQAIEFVDEHPQQSFVLDHAAKPPLRSGDLAVWERDFRALARRENVCCKLSGLVTEADWNTWTEESLRPVFDIMVESFTPQRMMAGSDWPVCTVATNYDAWWSLLRRGVAKLSDAEQTAVLGGTAERIYKL</sequence>
<dbReference type="RefSeq" id="WP_013567615.1">
    <property type="nucleotide sequence ID" value="NC_014963.1"/>
</dbReference>
<evidence type="ECO:0000313" key="3">
    <source>
        <dbReference type="EMBL" id="ADV81882.1"/>
    </source>
</evidence>
<evidence type="ECO:0000313" key="4">
    <source>
        <dbReference type="Proteomes" id="UP000006844"/>
    </source>
</evidence>
<dbReference type="InterPro" id="IPR032466">
    <property type="entry name" value="Metal_Hydrolase"/>
</dbReference>
<dbReference type="OrthoDB" id="5450317at2"/>
<protein>
    <submittedName>
        <fullName evidence="3">Amidohydrolase 2</fullName>
    </submittedName>
</protein>
<dbReference type="eggNOG" id="COG3618">
    <property type="taxonomic scope" value="Bacteria"/>
</dbReference>
<dbReference type="InterPro" id="IPR052350">
    <property type="entry name" value="Metallo-dep_Lactonases"/>
</dbReference>
<reference evidence="3 4" key="1">
    <citation type="journal article" date="2012" name="Stand. Genomic Sci.">
        <title>Complete genome sequence of Terriglobus saanensis type strain SP1PR4(T), an Acidobacteria from tundra soil.</title>
        <authorList>
            <person name="Rawat S.R."/>
            <person name="Mannisto M.K."/>
            <person name="Starovoytov V."/>
            <person name="Goodwin L."/>
            <person name="Nolan M."/>
            <person name="Hauser L."/>
            <person name="Land M."/>
            <person name="Davenport K.W."/>
            <person name="Woyke T."/>
            <person name="Haggblom M.M."/>
        </authorList>
    </citation>
    <scope>NUCLEOTIDE SEQUENCE</scope>
    <source>
        <strain evidence="4">ATCC BAA-1853 / DSM 23119 / SP1PR4</strain>
    </source>
</reference>
<dbReference type="HOGENOM" id="CLU_044590_3_0_0"/>
<keyword evidence="3" id="KW-0378">Hydrolase</keyword>
<dbReference type="STRING" id="401053.AciPR4_1051"/>
<evidence type="ECO:0000256" key="1">
    <source>
        <dbReference type="ARBA" id="ARBA00038310"/>
    </source>
</evidence>
<feature type="domain" description="Amidohydrolase-related" evidence="2">
    <location>
        <begin position="4"/>
        <end position="276"/>
    </location>
</feature>
<name>E8UWZ5_TERSS</name>
<dbReference type="PANTHER" id="PTHR43569:SF2">
    <property type="entry name" value="AMIDOHYDROLASE-RELATED DOMAIN-CONTAINING PROTEIN"/>
    <property type="match status" value="1"/>
</dbReference>
<organism evidence="3 4">
    <name type="scientific">Terriglobus saanensis (strain ATCC BAA-1853 / DSM 23119 / SP1PR4)</name>
    <dbReference type="NCBI Taxonomy" id="401053"/>
    <lineage>
        <taxon>Bacteria</taxon>
        <taxon>Pseudomonadati</taxon>
        <taxon>Acidobacteriota</taxon>
        <taxon>Terriglobia</taxon>
        <taxon>Terriglobales</taxon>
        <taxon>Acidobacteriaceae</taxon>
        <taxon>Terriglobus</taxon>
    </lineage>
</organism>
<keyword evidence="4" id="KW-1185">Reference proteome</keyword>
<dbReference type="Gene3D" id="3.20.20.140">
    <property type="entry name" value="Metal-dependent hydrolases"/>
    <property type="match status" value="1"/>
</dbReference>
<comment type="similarity">
    <text evidence="1">Belongs to the metallo-dependent hydrolases superfamily.</text>
</comment>
<dbReference type="SUPFAM" id="SSF51556">
    <property type="entry name" value="Metallo-dependent hydrolases"/>
    <property type="match status" value="1"/>
</dbReference>
<dbReference type="EMBL" id="CP002467">
    <property type="protein sequence ID" value="ADV81882.1"/>
    <property type="molecule type" value="Genomic_DNA"/>
</dbReference>
<accession>E8UWZ5</accession>
<dbReference type="PANTHER" id="PTHR43569">
    <property type="entry name" value="AMIDOHYDROLASE"/>
    <property type="match status" value="1"/>
</dbReference>
<dbReference type="GO" id="GO:0016787">
    <property type="term" value="F:hydrolase activity"/>
    <property type="evidence" value="ECO:0007669"/>
    <property type="project" value="UniProtKB-KW"/>
</dbReference>
<proteinExistence type="inferred from homology"/>
<dbReference type="Pfam" id="PF04909">
    <property type="entry name" value="Amidohydro_2"/>
    <property type="match status" value="1"/>
</dbReference>